<evidence type="ECO:0000313" key="2">
    <source>
        <dbReference type="EMBL" id="ODS30971.1"/>
    </source>
</evidence>
<name>A0A1E3X5U9_9BACT</name>
<proteinExistence type="predicted"/>
<evidence type="ECO:0000313" key="3">
    <source>
        <dbReference type="Proteomes" id="UP000094056"/>
    </source>
</evidence>
<comment type="caution">
    <text evidence="2">The sequence shown here is derived from an EMBL/GenBank/DDBJ whole genome shotgun (WGS) entry which is preliminary data.</text>
</comment>
<dbReference type="PANTHER" id="PTHR30595">
    <property type="entry name" value="GLPR-RELATED TRANSCRIPTIONAL REPRESSOR"/>
    <property type="match status" value="1"/>
</dbReference>
<dbReference type="PANTHER" id="PTHR30595:SF6">
    <property type="entry name" value="SCHLAFEN ALBA-2 DOMAIN-CONTAINING PROTEIN"/>
    <property type="match status" value="1"/>
</dbReference>
<keyword evidence="2" id="KW-0347">Helicase</keyword>
<dbReference type="AlphaFoldDB" id="A0A1E3X5U9"/>
<keyword evidence="2" id="KW-0547">Nucleotide-binding</keyword>
<sequence length="289" mass="33275">MALPINIEKLLDGSSVEWERLEFKKGWNPEDIIQTICAFANDMHNWGGGYIILGIVDENGRPILPPHGLNPSKIDKIQKELISLCHKLNRYYMPVIQPEVFREKHILILWVYGGEERPYKAPVSLGQKSEKAIYVRRGSETCRANEVEERQLREISATVPFDDRINHSVEIDEFDLGIIQAFLKEVKSSLYDESQRIPFPALCNQMKIARGPSEYLKPLNIGLFMFSNHPEEYFPGASIDVVIYYDDIGDRFSEKTFTGPIHRQLRDALHYIETTVIKEEVQKRLGVNA</sequence>
<organism evidence="2 3">
    <name type="scientific">Candidatus Scalindua rubra</name>
    <dbReference type="NCBI Taxonomy" id="1872076"/>
    <lineage>
        <taxon>Bacteria</taxon>
        <taxon>Pseudomonadati</taxon>
        <taxon>Planctomycetota</taxon>
        <taxon>Candidatus Brocadiia</taxon>
        <taxon>Candidatus Brocadiales</taxon>
        <taxon>Candidatus Scalinduaceae</taxon>
        <taxon>Candidatus Scalindua</taxon>
    </lineage>
</organism>
<feature type="domain" description="Schlafen AlbA-2" evidence="1">
    <location>
        <begin position="17"/>
        <end position="143"/>
    </location>
</feature>
<dbReference type="Pfam" id="PF04326">
    <property type="entry name" value="SLFN_AlbA_2"/>
    <property type="match status" value="1"/>
</dbReference>
<reference evidence="2 3" key="1">
    <citation type="submission" date="2016-07" db="EMBL/GenBank/DDBJ databases">
        <title>Draft genome of Scalindua rubra, obtained from a brine-seawater interface in the Red Sea, sheds light on salt adaptation in anammox bacteria.</title>
        <authorList>
            <person name="Speth D.R."/>
            <person name="Lagkouvardos I."/>
            <person name="Wang Y."/>
            <person name="Qian P.-Y."/>
            <person name="Dutilh B.E."/>
            <person name="Jetten M.S."/>
        </authorList>
    </citation>
    <scope>NUCLEOTIDE SEQUENCE [LARGE SCALE GENOMIC DNA]</scope>
    <source>
        <strain evidence="2">BSI-1</strain>
    </source>
</reference>
<dbReference type="Proteomes" id="UP000094056">
    <property type="component" value="Unassembled WGS sequence"/>
</dbReference>
<protein>
    <submittedName>
        <fullName evidence="2">ATP-dependent DNA helicase RecG</fullName>
        <ecNumber evidence="2">3.6.1.-</ecNumber>
    </submittedName>
</protein>
<dbReference type="GO" id="GO:0016787">
    <property type="term" value="F:hydrolase activity"/>
    <property type="evidence" value="ECO:0007669"/>
    <property type="project" value="UniProtKB-KW"/>
</dbReference>
<keyword evidence="2" id="KW-0378">Hydrolase</keyword>
<dbReference type="InterPro" id="IPR038461">
    <property type="entry name" value="Schlafen_AlbA_2_dom_sf"/>
</dbReference>
<evidence type="ECO:0000259" key="1">
    <source>
        <dbReference type="Pfam" id="PF04326"/>
    </source>
</evidence>
<dbReference type="EMBL" id="MAYW01000156">
    <property type="protein sequence ID" value="ODS30971.1"/>
    <property type="molecule type" value="Genomic_DNA"/>
</dbReference>
<dbReference type="EC" id="3.6.1.-" evidence="2"/>
<dbReference type="Gene3D" id="3.30.950.30">
    <property type="entry name" value="Schlafen, AAA domain"/>
    <property type="match status" value="1"/>
</dbReference>
<dbReference type="GO" id="GO:0004386">
    <property type="term" value="F:helicase activity"/>
    <property type="evidence" value="ECO:0007669"/>
    <property type="project" value="UniProtKB-KW"/>
</dbReference>
<dbReference type="InterPro" id="IPR007421">
    <property type="entry name" value="Schlafen_AlbA_2_dom"/>
</dbReference>
<gene>
    <name evidence="2" type="primary">recG_3</name>
    <name evidence="2" type="ORF">SCARUB_03911</name>
</gene>
<accession>A0A1E3X5U9</accession>
<keyword evidence="2" id="KW-0067">ATP-binding</keyword>